<feature type="transmembrane region" description="Helical" evidence="1">
    <location>
        <begin position="407"/>
        <end position="425"/>
    </location>
</feature>
<gene>
    <name evidence="3" type="ordered locus">Shel_22940</name>
</gene>
<sequence>MERKSSVAYGRIALILALISAVFAFVSFPQVALADEADDDKAGIDLTVTKEFTGTAADLITDDELATVTFELLKKDDEGAFTSVEKVPYSDFEDGSYTFSDVEAGSYRLAEGGAEGLAKLHGWEFEQTWTWDDGSSAADFDISDADVEEGVAPRATVVNRYDRQTTEVTATVRWQDAAGAAMVWPDGEEVTLDLYVLEPVGNVYAIADDAEPLASVTLDGQTDAAGEARSGAAVFKGVDRYDANGTVRYAVVQRDAVHGYEVRYGNDAAAEFAAVSEGSALVVDRAESTSFTLDVTWDNAPHGTTATVHLYAYAAGQGPAQAQLVDEADAIVLDGVPDDAGESKSWQAAWDCLPAYDADGTGLVYIAREVTCTSGWMPVYAESVDYASDQGVIDHVRDPYALMSDNPWIALLLAASVPVLTWLTVQMHRFRKRAAK</sequence>
<organism evidence="3 4">
    <name type="scientific">Slackia heliotrinireducens (strain ATCC 29202 / DSM 20476 / NCTC 11029 / RHS 1)</name>
    <name type="common">Peptococcus heliotrinreducens</name>
    <dbReference type="NCBI Taxonomy" id="471855"/>
    <lineage>
        <taxon>Bacteria</taxon>
        <taxon>Bacillati</taxon>
        <taxon>Actinomycetota</taxon>
        <taxon>Coriobacteriia</taxon>
        <taxon>Eggerthellales</taxon>
        <taxon>Eggerthellaceae</taxon>
        <taxon>Slackia</taxon>
    </lineage>
</organism>
<evidence type="ECO:0000313" key="3">
    <source>
        <dbReference type="EMBL" id="ACV23304.1"/>
    </source>
</evidence>
<keyword evidence="4" id="KW-1185">Reference proteome</keyword>
<evidence type="ECO:0000256" key="1">
    <source>
        <dbReference type="SAM" id="Phobius"/>
    </source>
</evidence>
<dbReference type="Gene3D" id="2.60.40.1140">
    <property type="entry name" value="Collagen-binding surface protein Cna, B-type domain"/>
    <property type="match status" value="1"/>
</dbReference>
<keyword evidence="1" id="KW-1133">Transmembrane helix</keyword>
<dbReference type="EMBL" id="CP001684">
    <property type="protein sequence ID" value="ACV23304.1"/>
    <property type="molecule type" value="Genomic_DNA"/>
</dbReference>
<dbReference type="RefSeq" id="WP_012799404.1">
    <property type="nucleotide sequence ID" value="NC_013165.1"/>
</dbReference>
<dbReference type="HOGENOM" id="CLU_628366_0_0_11"/>
<evidence type="ECO:0000256" key="2">
    <source>
        <dbReference type="SAM" id="SignalP"/>
    </source>
</evidence>
<dbReference type="STRING" id="471855.Shel_22940"/>
<feature type="signal peptide" evidence="2">
    <location>
        <begin position="1"/>
        <end position="34"/>
    </location>
</feature>
<feature type="chain" id="PRO_5002980503" evidence="2">
    <location>
        <begin position="35"/>
        <end position="436"/>
    </location>
</feature>
<dbReference type="AlphaFoldDB" id="C7N182"/>
<name>C7N182_SLAHD</name>
<protein>
    <submittedName>
        <fullName evidence="3">Uncharacterized protein</fullName>
    </submittedName>
</protein>
<accession>C7N182</accession>
<keyword evidence="2" id="KW-0732">Signal</keyword>
<dbReference type="Proteomes" id="UP000002026">
    <property type="component" value="Chromosome"/>
</dbReference>
<keyword evidence="1" id="KW-0472">Membrane</keyword>
<proteinExistence type="predicted"/>
<keyword evidence="1" id="KW-0812">Transmembrane</keyword>
<dbReference type="KEGG" id="shi:Shel_22940"/>
<reference evidence="3 4" key="1">
    <citation type="journal article" date="2009" name="Stand. Genomic Sci.">
        <title>Complete genome sequence of Slackia heliotrinireducens type strain (RHS 1).</title>
        <authorList>
            <person name="Pukall R."/>
            <person name="Lapidus A."/>
            <person name="Nolan M."/>
            <person name="Copeland A."/>
            <person name="Glavina Del Rio T."/>
            <person name="Lucas S."/>
            <person name="Chen F."/>
            <person name="Tice H."/>
            <person name="Cheng J.F."/>
            <person name="Chertkov O."/>
            <person name="Bruce D."/>
            <person name="Goodwin L."/>
            <person name="Kuske C."/>
            <person name="Brettin T."/>
            <person name="Detter J.C."/>
            <person name="Han C."/>
            <person name="Pitluck S."/>
            <person name="Pati A."/>
            <person name="Mavrommatis K."/>
            <person name="Ivanova N."/>
            <person name="Ovchinnikova G."/>
            <person name="Chen A."/>
            <person name="Palaniappan K."/>
            <person name="Schneider S."/>
            <person name="Rohde M."/>
            <person name="Chain P."/>
            <person name="D'haeseleer P."/>
            <person name="Goker M."/>
            <person name="Bristow J."/>
            <person name="Eisen J.A."/>
            <person name="Markowitz V."/>
            <person name="Kyrpides N.C."/>
            <person name="Klenk H.P."/>
            <person name="Hugenholtz P."/>
        </authorList>
    </citation>
    <scope>NUCLEOTIDE SEQUENCE [LARGE SCALE GENOMIC DNA]</scope>
    <source>
        <strain evidence="4">ATCC 29202 / DSM 20476 / NCTC 11029 / RHS 1</strain>
    </source>
</reference>
<evidence type="ECO:0000313" key="4">
    <source>
        <dbReference type="Proteomes" id="UP000002026"/>
    </source>
</evidence>